<evidence type="ECO:0000313" key="5">
    <source>
        <dbReference type="Proteomes" id="UP000002071"/>
    </source>
</evidence>
<accession>C7NS72</accession>
<dbReference type="InterPro" id="IPR013783">
    <property type="entry name" value="Ig-like_fold"/>
</dbReference>
<dbReference type="RefSeq" id="WP_015788260.1">
    <property type="nucleotide sequence ID" value="NC_013158.1"/>
</dbReference>
<dbReference type="Proteomes" id="UP000002071">
    <property type="component" value="Chromosome"/>
</dbReference>
<keyword evidence="2" id="KW-0812">Transmembrane</keyword>
<dbReference type="OrthoDB" id="271491at2157"/>
<dbReference type="InterPro" id="IPR011635">
    <property type="entry name" value="CARDB"/>
</dbReference>
<keyword evidence="2" id="KW-0472">Membrane</keyword>
<dbReference type="HOGENOM" id="CLU_015660_0_0_2"/>
<dbReference type="GeneID" id="8382759"/>
<reference evidence="4 5" key="1">
    <citation type="journal article" date="2009" name="Stand. Genomic Sci.">
        <title>Complete genome sequence of Halorhabdus utahensis type strain (AX-2).</title>
        <authorList>
            <person name="Anderson I."/>
            <person name="Tindall B.J."/>
            <person name="Pomrenke H."/>
            <person name="Goker M."/>
            <person name="Lapidus A."/>
            <person name="Nolan M."/>
            <person name="Copeland A."/>
            <person name="Glavina Del Rio T."/>
            <person name="Chen F."/>
            <person name="Tice H."/>
            <person name="Cheng J.F."/>
            <person name="Lucas S."/>
            <person name="Chertkov O."/>
            <person name="Bruce D."/>
            <person name="Brettin T."/>
            <person name="Detter J.C."/>
            <person name="Han C."/>
            <person name="Goodwin L."/>
            <person name="Land M."/>
            <person name="Hauser L."/>
            <person name="Chang Y.J."/>
            <person name="Jeffries C.D."/>
            <person name="Pitluck S."/>
            <person name="Pati A."/>
            <person name="Mavromatis K."/>
            <person name="Ivanova N."/>
            <person name="Ovchinnikova G."/>
            <person name="Chen A."/>
            <person name="Palaniappan K."/>
            <person name="Chain P."/>
            <person name="Rohde M."/>
            <person name="Bristow J."/>
            <person name="Eisen J.A."/>
            <person name="Markowitz V."/>
            <person name="Hugenholtz P."/>
            <person name="Kyrpides N.C."/>
            <person name="Klenk H.P."/>
        </authorList>
    </citation>
    <scope>NUCLEOTIDE SEQUENCE [LARGE SCALE GENOMIC DNA]</scope>
    <source>
        <strain evidence="5">DSM 12940 / JCM 11049 / AX-2</strain>
    </source>
</reference>
<dbReference type="EMBL" id="CP001687">
    <property type="protein sequence ID" value="ACV10679.1"/>
    <property type="molecule type" value="Genomic_DNA"/>
</dbReference>
<dbReference type="AlphaFoldDB" id="C7NS72"/>
<dbReference type="Gene3D" id="2.60.40.10">
    <property type="entry name" value="Immunoglobulins"/>
    <property type="match status" value="4"/>
</dbReference>
<feature type="compositionally biased region" description="Low complexity" evidence="1">
    <location>
        <begin position="840"/>
        <end position="857"/>
    </location>
</feature>
<keyword evidence="2" id="KW-1133">Transmembrane helix</keyword>
<dbReference type="KEGG" id="hut:Huta_0492"/>
<feature type="region of interest" description="Disordered" evidence="1">
    <location>
        <begin position="825"/>
        <end position="857"/>
    </location>
</feature>
<keyword evidence="5" id="KW-1185">Reference proteome</keyword>
<proteinExistence type="predicted"/>
<name>C7NS72_HALUD</name>
<feature type="domain" description="CARDB" evidence="3">
    <location>
        <begin position="653"/>
        <end position="723"/>
    </location>
</feature>
<evidence type="ECO:0000313" key="4">
    <source>
        <dbReference type="EMBL" id="ACV10679.1"/>
    </source>
</evidence>
<evidence type="ECO:0000256" key="1">
    <source>
        <dbReference type="SAM" id="MobiDB-lite"/>
    </source>
</evidence>
<feature type="transmembrane region" description="Helical" evidence="2">
    <location>
        <begin position="860"/>
        <end position="881"/>
    </location>
</feature>
<sequence length="884" mass="93803">MHSRQVIAAAILAAVVIGTFAGVGVAGAVAGEDAAMATTTWENVTITQEYRLQPDEPGQIEVTATVSFPDIATEFEMAVPWQGTVTDTDGFESTVGRRYEWTGEMDEATITYDLDANETAQGTGPEPGSGRFLYADTGAWALVRPPDLEFISGRFDATDNDVDVGIDRRRTVAGEGAVGDLLAFLGPHETYTRTAHGQTFELVVPEAASLTAEPDAVLAAFANASDALRVGDRDDRVFTVAAPTSVDWAVLGLQTWDSDMWVEATEPIETADNTWLHEYVHSRQQLNTTNETQWLIEATATYHAAELALDGGLTDFDGFEERLARGTIDRYRDVVLAEQATWTDLAEYDKGGLVIGELDRQIRLATNRSQTFETVFGDLNDDTTIEHEQLLERLESVANGTVASTGDRYLTSDATPSTWTRAQHEAAFGSTPAAFTYELASASASYRIEGPYRNVSTDDIDRLAAGETLVVPVTVTNIGGSAGTYDIALSVEETVVARATGTLDGNESTTISLPHTFEQPGTYSVNIGASRTTIQVSDPGSAVVESIAVDRATLDAPGTVTLSATVRNRQDFPATASVSFTQNGATIGDGSVSLAPNESRTVTRSVTLSEAGRYELGVNGRTTTVVVDPPRFTYAVDETTEITVDGEYRTLSTTEVPPLVVGEAVRIPVAVTNDGGLTGEYTANLSIDGDVATRSQGELAAGESTTVTLEHRFRQPGSYRISVGDMQTVVQVRDPATPVVRRLDLDPPARSEPGNVTVTATVGNGAPVPAAGEIRFIRDGTTVGVESVSLAVNETLTVSKTVALPRPGQYRIRVDNVTASVEVEPTADAASDTVEDRDSSTATAASEVSTATDAAEPTAAAGPGFTAVTAFLVVVVAVFGFTRR</sequence>
<protein>
    <recommendedName>
        <fullName evidence="3">CARDB domain-containing protein</fullName>
    </recommendedName>
</protein>
<dbReference type="Pfam" id="PF07705">
    <property type="entry name" value="CARDB"/>
    <property type="match status" value="1"/>
</dbReference>
<dbReference type="eggNOG" id="arCOG06334">
    <property type="taxonomic scope" value="Archaea"/>
</dbReference>
<evidence type="ECO:0000256" key="2">
    <source>
        <dbReference type="SAM" id="Phobius"/>
    </source>
</evidence>
<gene>
    <name evidence="4" type="ordered locus">Huta_0492</name>
</gene>
<organism evidence="4 5">
    <name type="scientific">Halorhabdus utahensis (strain DSM 12940 / JCM 11049 / AX-2)</name>
    <dbReference type="NCBI Taxonomy" id="519442"/>
    <lineage>
        <taxon>Archaea</taxon>
        <taxon>Methanobacteriati</taxon>
        <taxon>Methanobacteriota</taxon>
        <taxon>Stenosarchaea group</taxon>
        <taxon>Halobacteria</taxon>
        <taxon>Halobacteriales</taxon>
        <taxon>Haloarculaceae</taxon>
        <taxon>Halorhabdus</taxon>
    </lineage>
</organism>
<evidence type="ECO:0000259" key="3">
    <source>
        <dbReference type="Pfam" id="PF07705"/>
    </source>
</evidence>